<name>A0A7M1W5H1_VIBPH</name>
<feature type="transmembrane region" description="Helical" evidence="1">
    <location>
        <begin position="138"/>
        <end position="156"/>
    </location>
</feature>
<feature type="transmembrane region" description="Helical" evidence="1">
    <location>
        <begin position="276"/>
        <end position="296"/>
    </location>
</feature>
<dbReference type="EMBL" id="MT898209">
    <property type="protein sequence ID" value="QOS22244.1"/>
    <property type="molecule type" value="Genomic_DNA"/>
</dbReference>
<evidence type="ECO:0000313" key="2">
    <source>
        <dbReference type="EMBL" id="QOS22244.1"/>
    </source>
</evidence>
<feature type="transmembrane region" description="Helical" evidence="1">
    <location>
        <begin position="325"/>
        <end position="343"/>
    </location>
</feature>
<organism evidence="2">
    <name type="scientific">Vibrio parahaemolyticus</name>
    <dbReference type="NCBI Taxonomy" id="670"/>
    <lineage>
        <taxon>Bacteria</taxon>
        <taxon>Pseudomonadati</taxon>
        <taxon>Pseudomonadota</taxon>
        <taxon>Gammaproteobacteria</taxon>
        <taxon>Vibrionales</taxon>
        <taxon>Vibrionaceae</taxon>
        <taxon>Vibrio</taxon>
    </lineage>
</organism>
<keyword evidence="1" id="KW-1133">Transmembrane helix</keyword>
<reference evidence="2" key="1">
    <citation type="submission" date="2020-08" db="EMBL/GenBank/DDBJ databases">
        <title>Genetic structure, function and evolution of capsule biosynthesis loci in Vibrio parahaemolyticus.</title>
        <authorList>
            <person name="Li L."/>
            <person name="Bian S."/>
        </authorList>
    </citation>
    <scope>NUCLEOTIDE SEQUENCE</scope>
    <source>
        <strain evidence="2">VP446</strain>
    </source>
</reference>
<proteinExistence type="predicted"/>
<feature type="transmembrane region" description="Helical" evidence="1">
    <location>
        <begin position="302"/>
        <end position="318"/>
    </location>
</feature>
<keyword evidence="1" id="KW-0812">Transmembrane</keyword>
<feature type="transmembrane region" description="Helical" evidence="1">
    <location>
        <begin position="6"/>
        <end position="24"/>
    </location>
</feature>
<dbReference type="AlphaFoldDB" id="A0A7M1W5H1"/>
<accession>A0A7M1W5H1</accession>
<evidence type="ECO:0000256" key="1">
    <source>
        <dbReference type="SAM" id="Phobius"/>
    </source>
</evidence>
<protein>
    <recommendedName>
        <fullName evidence="3">EpsG family protein</fullName>
    </recommendedName>
</protein>
<dbReference type="InterPro" id="IPR049458">
    <property type="entry name" value="EpsG-like"/>
</dbReference>
<feature type="transmembrane region" description="Helical" evidence="1">
    <location>
        <begin position="93"/>
        <end position="110"/>
    </location>
</feature>
<evidence type="ECO:0008006" key="3">
    <source>
        <dbReference type="Google" id="ProtNLM"/>
    </source>
</evidence>
<feature type="transmembrane region" description="Helical" evidence="1">
    <location>
        <begin position="31"/>
        <end position="51"/>
    </location>
</feature>
<keyword evidence="1" id="KW-0472">Membrane</keyword>
<feature type="transmembrane region" description="Helical" evidence="1">
    <location>
        <begin position="246"/>
        <end position="264"/>
    </location>
</feature>
<feature type="transmembrane region" description="Helical" evidence="1">
    <location>
        <begin position="191"/>
        <end position="207"/>
    </location>
</feature>
<feature type="transmembrane region" description="Helical" evidence="1">
    <location>
        <begin position="115"/>
        <end position="132"/>
    </location>
</feature>
<feature type="transmembrane region" description="Helical" evidence="1">
    <location>
        <begin position="163"/>
        <end position="185"/>
    </location>
</feature>
<gene>
    <name evidence="2" type="ORF">VP446_00015</name>
</gene>
<sequence>MIAIYLPYFLFLSFFCIYTYVKPLSNKEDRVLYLVSLFLFLYFSAVCSGLRDFGPNKDDLNYIHSFYNDSNNFEFLYRLLEDWVRFLFGKEKAWLLFFIFAINSILLFFALPRNAFLFSFGILIIVSHVFMYRNLLQFRAAIAYTLVLLAFVVYGRKKNKTQFSFFIFLACGFHISSILAFLAIFLERVNLTTVKYILLIVFSIVLGKMFNPIMIGEVSVFFPGGLQAAVNTYFLVSNEFSKSLPLANPTTIKTILLFMLMYYLSDKNDFFSKFMLDVYFLSLCFLLAFASFGVFASRGASLFSFVEVILLPVCILRIRTAVHRLIMIILLLCSYGVVFYLNVANKNMLDSVYMNLW</sequence>
<dbReference type="Pfam" id="PF14897">
    <property type="entry name" value="EpsG"/>
    <property type="match status" value="1"/>
</dbReference>